<protein>
    <submittedName>
        <fullName evidence="1">Aldose 1-epimerase</fullName>
    </submittedName>
</protein>
<dbReference type="GO" id="GO:0005975">
    <property type="term" value="P:carbohydrate metabolic process"/>
    <property type="evidence" value="ECO:0007669"/>
    <property type="project" value="InterPro"/>
</dbReference>
<proteinExistence type="predicted"/>
<dbReference type="InterPro" id="IPR014718">
    <property type="entry name" value="GH-type_carb-bd"/>
</dbReference>
<dbReference type="InterPro" id="IPR037481">
    <property type="entry name" value="LacX"/>
</dbReference>
<dbReference type="RefSeq" id="WP_135658963.1">
    <property type="nucleotide sequence ID" value="NZ_JAJUFJ010000011.1"/>
</dbReference>
<dbReference type="OrthoDB" id="9795355at2"/>
<dbReference type="GO" id="GO:0016853">
    <property type="term" value="F:isomerase activity"/>
    <property type="evidence" value="ECO:0007669"/>
    <property type="project" value="InterPro"/>
</dbReference>
<dbReference type="Gene3D" id="2.70.98.10">
    <property type="match status" value="1"/>
</dbReference>
<dbReference type="AlphaFoldDB" id="A0A4Z0YD24"/>
<dbReference type="InterPro" id="IPR008183">
    <property type="entry name" value="Aldose_1/G6P_1-epimerase"/>
</dbReference>
<dbReference type="PANTHER" id="PTHR11122:SF13">
    <property type="entry name" value="GLUCOSE-6-PHOSPHATE 1-EPIMERASE"/>
    <property type="match status" value="1"/>
</dbReference>
<dbReference type="InterPro" id="IPR011013">
    <property type="entry name" value="Gal_mutarotase_sf_dom"/>
</dbReference>
<reference evidence="1 2" key="1">
    <citation type="submission" date="2019-04" db="EMBL/GenBank/DDBJ databases">
        <authorList>
            <person name="Poehlein A."/>
            <person name="Bengelsdorf F.R."/>
            <person name="Duerre P."/>
            <person name="Daniel R."/>
        </authorList>
    </citation>
    <scope>NUCLEOTIDE SEQUENCE [LARGE SCALE GENOMIC DNA]</scope>
    <source>
        <strain evidence="1 2">BS-1</strain>
    </source>
</reference>
<dbReference type="CDD" id="cd09024">
    <property type="entry name" value="Aldose_epim_lacX"/>
    <property type="match status" value="1"/>
</dbReference>
<evidence type="ECO:0000313" key="1">
    <source>
        <dbReference type="EMBL" id="TGJ76693.1"/>
    </source>
</evidence>
<dbReference type="GO" id="GO:0030246">
    <property type="term" value="F:carbohydrate binding"/>
    <property type="evidence" value="ECO:0007669"/>
    <property type="project" value="InterPro"/>
</dbReference>
<dbReference type="PANTHER" id="PTHR11122">
    <property type="entry name" value="APOSPORY-ASSOCIATED PROTEIN C-RELATED"/>
    <property type="match status" value="1"/>
</dbReference>
<organism evidence="1 2">
    <name type="scientific">Caproiciproducens galactitolivorans</name>
    <dbReference type="NCBI Taxonomy" id="642589"/>
    <lineage>
        <taxon>Bacteria</taxon>
        <taxon>Bacillati</taxon>
        <taxon>Bacillota</taxon>
        <taxon>Clostridia</taxon>
        <taxon>Eubacteriales</taxon>
        <taxon>Acutalibacteraceae</taxon>
        <taxon>Caproiciproducens</taxon>
    </lineage>
</organism>
<dbReference type="Pfam" id="PF01263">
    <property type="entry name" value="Aldose_epim"/>
    <property type="match status" value="1"/>
</dbReference>
<accession>A0A4Z0YD24</accession>
<name>A0A4Z0YD24_9FIRM</name>
<comment type="caution">
    <text evidence="1">The sequence shown here is derived from an EMBL/GenBank/DDBJ whole genome shotgun (WGS) entry which is preliminary data.</text>
</comment>
<gene>
    <name evidence="1" type="ORF">CAGA_12360</name>
</gene>
<sequence length="289" mass="32444">MQKTLQLGCAQGIVDTLGGELISYKNNGREYVWTGDPKYWTGHAPILFPFVSALKDNKVKFGSTVCSATAKHGFARKSQFELTECTDTRAVFTLVSNEVTRAQYPYDFALTIAHEISEAGYKTTYTVKNTGNGDMQFCIGGHPGFCVDGSIEDYELKFEKAENTDLYYTDENSLFSEDYKFSKRIESYTFPLLYSDFDVDALIAKDLKSRKVRLVKKSDGTGVELDFNGFQVLVLWTPPKKQAPFVCLEPWNGLPALTDESGNFEDKPYRIVLPAGKEYSVGYQVSVLK</sequence>
<evidence type="ECO:0000313" key="2">
    <source>
        <dbReference type="Proteomes" id="UP000297714"/>
    </source>
</evidence>
<dbReference type="SUPFAM" id="SSF74650">
    <property type="entry name" value="Galactose mutarotase-like"/>
    <property type="match status" value="1"/>
</dbReference>
<dbReference type="Proteomes" id="UP000297714">
    <property type="component" value="Unassembled WGS sequence"/>
</dbReference>
<keyword evidence="2" id="KW-1185">Reference proteome</keyword>
<dbReference type="EMBL" id="SRMQ01000004">
    <property type="protein sequence ID" value="TGJ76693.1"/>
    <property type="molecule type" value="Genomic_DNA"/>
</dbReference>